<dbReference type="AlphaFoldDB" id="A0A2A6C1D3"/>
<protein>
    <submittedName>
        <fullName evidence="1">Uncharacterized protein</fullName>
    </submittedName>
</protein>
<dbReference type="EnsemblMetazoa" id="PPA42111.1">
    <property type="protein sequence ID" value="PPA42111.1"/>
    <property type="gene ID" value="WBGene00280480"/>
</dbReference>
<dbReference type="GO" id="GO:0008080">
    <property type="term" value="F:N-acetyltransferase activity"/>
    <property type="evidence" value="ECO:0000318"/>
    <property type="project" value="GO_Central"/>
</dbReference>
<evidence type="ECO:0000313" key="2">
    <source>
        <dbReference type="Proteomes" id="UP000005239"/>
    </source>
</evidence>
<keyword evidence="2" id="KW-1185">Reference proteome</keyword>
<dbReference type="Gene3D" id="3.40.630.30">
    <property type="match status" value="2"/>
</dbReference>
<reference evidence="2" key="1">
    <citation type="journal article" date="2008" name="Nat. Genet.">
        <title>The Pristionchus pacificus genome provides a unique perspective on nematode lifestyle and parasitism.</title>
        <authorList>
            <person name="Dieterich C."/>
            <person name="Clifton S.W."/>
            <person name="Schuster L.N."/>
            <person name="Chinwalla A."/>
            <person name="Delehaunty K."/>
            <person name="Dinkelacker I."/>
            <person name="Fulton L."/>
            <person name="Fulton R."/>
            <person name="Godfrey J."/>
            <person name="Minx P."/>
            <person name="Mitreva M."/>
            <person name="Roeseler W."/>
            <person name="Tian H."/>
            <person name="Witte H."/>
            <person name="Yang S.P."/>
            <person name="Wilson R.K."/>
            <person name="Sommer R.J."/>
        </authorList>
    </citation>
    <scope>NUCLEOTIDE SEQUENCE [LARGE SCALE GENOMIC DNA]</scope>
    <source>
        <strain evidence="2">PS312</strain>
    </source>
</reference>
<sequence length="163" mass="18544">MDEVTTSVAVADDVAELHEFMLDDFLREPSINAAIGLTRQEAKQCYRAFRGRVVGFNLSAIVDHGEEEEWKSPTRIQLILDLLDALNNNKWAFIPDDVGKLLYVEVVSVDEKYRKRGLAQLFAKTGYHVLREIRLDEFLGEDGKPIFVCPDGTTTAQLVFRRI</sequence>
<dbReference type="PANTHER" id="PTHR20905:SF30">
    <property type="entry name" value="N-ACETYLTRANSFERASE DOMAIN-CONTAINING PROTEIN"/>
    <property type="match status" value="1"/>
</dbReference>
<dbReference type="Proteomes" id="UP000005239">
    <property type="component" value="Unassembled WGS sequence"/>
</dbReference>
<reference evidence="1" key="2">
    <citation type="submission" date="2022-06" db="UniProtKB">
        <authorList>
            <consortium name="EnsemblMetazoa"/>
        </authorList>
    </citation>
    <scope>IDENTIFICATION</scope>
    <source>
        <strain evidence="1">PS312</strain>
    </source>
</reference>
<dbReference type="InterPro" id="IPR016181">
    <property type="entry name" value="Acyl_CoA_acyltransferase"/>
</dbReference>
<accession>A0A2A6C1D3</accession>
<name>A0A2A6C1D3_PRIPA</name>
<evidence type="ECO:0000313" key="1">
    <source>
        <dbReference type="EnsemblMetazoa" id="PPA42111.1"/>
    </source>
</evidence>
<organism evidence="1 2">
    <name type="scientific">Pristionchus pacificus</name>
    <name type="common">Parasitic nematode worm</name>
    <dbReference type="NCBI Taxonomy" id="54126"/>
    <lineage>
        <taxon>Eukaryota</taxon>
        <taxon>Metazoa</taxon>
        <taxon>Ecdysozoa</taxon>
        <taxon>Nematoda</taxon>
        <taxon>Chromadorea</taxon>
        <taxon>Rhabditida</taxon>
        <taxon>Rhabditina</taxon>
        <taxon>Diplogasteromorpha</taxon>
        <taxon>Diplogasteroidea</taxon>
        <taxon>Neodiplogasteridae</taxon>
        <taxon>Pristionchus</taxon>
    </lineage>
</organism>
<accession>A0A8R1UW51</accession>
<gene>
    <name evidence="1" type="primary">WBGene00280480</name>
</gene>
<dbReference type="PANTHER" id="PTHR20905">
    <property type="entry name" value="N-ACETYLTRANSFERASE-RELATED"/>
    <property type="match status" value="1"/>
</dbReference>
<dbReference type="OrthoDB" id="41532at2759"/>
<proteinExistence type="predicted"/>
<dbReference type="SUPFAM" id="SSF55729">
    <property type="entry name" value="Acyl-CoA N-acyltransferases (Nat)"/>
    <property type="match status" value="1"/>
</dbReference>